<feature type="transmembrane region" description="Helical" evidence="6">
    <location>
        <begin position="248"/>
        <end position="267"/>
    </location>
</feature>
<feature type="transmembrane region" description="Helical" evidence="6">
    <location>
        <begin position="54"/>
        <end position="83"/>
    </location>
</feature>
<organism evidence="8 9">
    <name type="scientific">Propioniciclava coleopterorum</name>
    <dbReference type="NCBI Taxonomy" id="2714937"/>
    <lineage>
        <taxon>Bacteria</taxon>
        <taxon>Bacillati</taxon>
        <taxon>Actinomycetota</taxon>
        <taxon>Actinomycetes</taxon>
        <taxon>Propionibacteriales</taxon>
        <taxon>Propionibacteriaceae</taxon>
        <taxon>Propioniciclava</taxon>
    </lineage>
</organism>
<keyword evidence="2" id="KW-1003">Cell membrane</keyword>
<dbReference type="InterPro" id="IPR042094">
    <property type="entry name" value="T2SS_GspF_sf"/>
</dbReference>
<evidence type="ECO:0000313" key="9">
    <source>
        <dbReference type="Proteomes" id="UP000501058"/>
    </source>
</evidence>
<proteinExistence type="predicted"/>
<dbReference type="InterPro" id="IPR018076">
    <property type="entry name" value="T2SS_GspF_dom"/>
</dbReference>
<dbReference type="PANTHER" id="PTHR35007:SF3">
    <property type="entry name" value="POSSIBLE CONSERVED ALANINE RICH MEMBRANE PROTEIN"/>
    <property type="match status" value="1"/>
</dbReference>
<evidence type="ECO:0000256" key="1">
    <source>
        <dbReference type="ARBA" id="ARBA00004651"/>
    </source>
</evidence>
<evidence type="ECO:0000313" key="8">
    <source>
        <dbReference type="EMBL" id="QIK72162.1"/>
    </source>
</evidence>
<gene>
    <name evidence="8" type="ORF">G7070_07625</name>
</gene>
<evidence type="ECO:0000256" key="6">
    <source>
        <dbReference type="SAM" id="Phobius"/>
    </source>
</evidence>
<feature type="domain" description="Type II secretion system protein GspF" evidence="7">
    <location>
        <begin position="108"/>
        <end position="234"/>
    </location>
</feature>
<evidence type="ECO:0000259" key="7">
    <source>
        <dbReference type="Pfam" id="PF00482"/>
    </source>
</evidence>
<evidence type="ECO:0000256" key="2">
    <source>
        <dbReference type="ARBA" id="ARBA00022475"/>
    </source>
</evidence>
<keyword evidence="3 6" id="KW-0812">Transmembrane</keyword>
<keyword evidence="5 6" id="KW-0472">Membrane</keyword>
<sequence>MTALLAALSGALVTAGVLGVIASLRPRPVAPPTNPRRTAALRRRVRKIPTRTRVLALVGFGAGALVAVLSGWLVAVVAIPLAVVGLPSLLRSPAETAQIERLEAMAEWTRNLAGVLTVGVGLEQALVATLRSTPEPIKPEVSRLVARLRARWSTEDALLKFADELDDATGDLVAAYLILGARRRGAGLASVLQGLAESVADDVTARRKVEADRAKPRATARNVTLITLGVLGFLAFNGQFMAPYGTPLGQALLAVLLGAYAGTLVWLRRMSVGEPLPRFLGESQGFAAEVDLVADRAGRAS</sequence>
<protein>
    <recommendedName>
        <fullName evidence="7">Type II secretion system protein GspF domain-containing protein</fullName>
    </recommendedName>
</protein>
<keyword evidence="4 6" id="KW-1133">Transmembrane helix</keyword>
<evidence type="ECO:0000256" key="4">
    <source>
        <dbReference type="ARBA" id="ARBA00022989"/>
    </source>
</evidence>
<evidence type="ECO:0000256" key="3">
    <source>
        <dbReference type="ARBA" id="ARBA00022692"/>
    </source>
</evidence>
<dbReference type="Pfam" id="PF00482">
    <property type="entry name" value="T2SSF"/>
    <property type="match status" value="1"/>
</dbReference>
<comment type="subcellular location">
    <subcellularLocation>
        <location evidence="1">Cell membrane</location>
        <topology evidence="1">Multi-pass membrane protein</topology>
    </subcellularLocation>
</comment>
<dbReference type="EMBL" id="CP049865">
    <property type="protein sequence ID" value="QIK72162.1"/>
    <property type="molecule type" value="Genomic_DNA"/>
</dbReference>
<dbReference type="Gene3D" id="1.20.81.30">
    <property type="entry name" value="Type II secretion system (T2SS), domain F"/>
    <property type="match status" value="1"/>
</dbReference>
<dbReference type="KEGG" id="prv:G7070_07625"/>
<reference evidence="8 9" key="1">
    <citation type="submission" date="2020-03" db="EMBL/GenBank/DDBJ databases">
        <title>Propioniciclava sp. nov., isolated from Hydrophilus acuminatus.</title>
        <authorList>
            <person name="Hyun D.-W."/>
            <person name="Bae J.-W."/>
        </authorList>
    </citation>
    <scope>NUCLEOTIDE SEQUENCE [LARGE SCALE GENOMIC DNA]</scope>
    <source>
        <strain evidence="8 9">HDW11</strain>
    </source>
</reference>
<dbReference type="PANTHER" id="PTHR35007">
    <property type="entry name" value="INTEGRAL MEMBRANE PROTEIN-RELATED"/>
    <property type="match status" value="1"/>
</dbReference>
<name>A0A6G7Y5R3_9ACTN</name>
<keyword evidence="9" id="KW-1185">Reference proteome</keyword>
<dbReference type="RefSeq" id="WP_166233242.1">
    <property type="nucleotide sequence ID" value="NZ_CP049865.1"/>
</dbReference>
<feature type="transmembrane region" description="Helical" evidence="6">
    <location>
        <begin position="223"/>
        <end position="242"/>
    </location>
</feature>
<dbReference type="GO" id="GO:0005886">
    <property type="term" value="C:plasma membrane"/>
    <property type="evidence" value="ECO:0007669"/>
    <property type="project" value="UniProtKB-SubCell"/>
</dbReference>
<accession>A0A6G7Y5R3</accession>
<dbReference type="Proteomes" id="UP000501058">
    <property type="component" value="Chromosome"/>
</dbReference>
<dbReference type="AlphaFoldDB" id="A0A6G7Y5R3"/>
<evidence type="ECO:0000256" key="5">
    <source>
        <dbReference type="ARBA" id="ARBA00023136"/>
    </source>
</evidence>